<name>A0A177TY44_9BASI</name>
<dbReference type="AlphaFoldDB" id="A0A177TY44"/>
<protein>
    <submittedName>
        <fullName evidence="1">Uncharacterized protein</fullName>
    </submittedName>
</protein>
<reference evidence="1" key="2">
    <citation type="journal article" date="2019" name="IMA Fungus">
        <title>Genome sequencing and comparison of five Tilletia species to identify candidate genes for the detection of regulated species infecting wheat.</title>
        <authorList>
            <person name="Nguyen H.D.T."/>
            <person name="Sultana T."/>
            <person name="Kesanakurti P."/>
            <person name="Hambleton S."/>
        </authorList>
    </citation>
    <scope>NUCLEOTIDE SEQUENCE</scope>
    <source>
        <strain evidence="1">DAOMC 236416</strain>
    </source>
</reference>
<evidence type="ECO:0000313" key="1">
    <source>
        <dbReference type="EMBL" id="KAE8260951.1"/>
    </source>
</evidence>
<reference evidence="1" key="1">
    <citation type="submission" date="2016-04" db="EMBL/GenBank/DDBJ databases">
        <authorList>
            <person name="Nguyen H.D."/>
            <person name="Samba Siva P."/>
            <person name="Cullis J."/>
            <person name="Levesque C.A."/>
            <person name="Hambleton S."/>
        </authorList>
    </citation>
    <scope>NUCLEOTIDE SEQUENCE</scope>
    <source>
        <strain evidence="1">DAOMC 236416</strain>
    </source>
</reference>
<comment type="caution">
    <text evidence="1">The sequence shown here is derived from an EMBL/GenBank/DDBJ whole genome shotgun (WGS) entry which is preliminary data.</text>
</comment>
<dbReference type="OrthoDB" id="3354332at2759"/>
<organism evidence="1 2">
    <name type="scientific">Tilletia indica</name>
    <dbReference type="NCBI Taxonomy" id="43049"/>
    <lineage>
        <taxon>Eukaryota</taxon>
        <taxon>Fungi</taxon>
        <taxon>Dikarya</taxon>
        <taxon>Basidiomycota</taxon>
        <taxon>Ustilaginomycotina</taxon>
        <taxon>Exobasidiomycetes</taxon>
        <taxon>Tilletiales</taxon>
        <taxon>Tilletiaceae</taxon>
        <taxon>Tilletia</taxon>
    </lineage>
</organism>
<dbReference type="EMBL" id="LWDF02000001">
    <property type="protein sequence ID" value="KAE8260951.1"/>
    <property type="molecule type" value="Genomic_DNA"/>
</dbReference>
<gene>
    <name evidence="1" type="ORF">A4X13_0g38</name>
</gene>
<sequence length="433" mass="47282">MSGRTITPFRAGQLKPASPIYIVPAVTAVYGILVHVVGMYFDPNSTFSNQYLSSTERQLSAQAGIPTTWPAWLQGGDGKYTIKKLALVYIAFFNDLTKERFTIGALWMLACAIGPLLLFFSIESMKTNRPAALGAGTLLAGAVLGQIGLVGFSFSTIVIPLYAYARHNEITQNIARHKETTMKSGDRDVGRALIHPGPSPAPWKVQTILSLLSGVVLLVAGVAHTPAHLRTPALLANIGFQLYPVILLPLFFPPFAPAKKSATNNPFAKLPRGTRRTGAADAYALLANFSLAIWVLAIIYAAPDLYHKIQHARKMIASFGGYFGIPGAVYKLGFQEFCKTTFPFSYGAWVLLLDFSGLALASYAIVFIDMVCDDWSMAAFSGRVPGYIRHTKKKYVLEDLIVGTVPTMIWGPGYSLSKYFERRELSAEAARNK</sequence>
<dbReference type="Proteomes" id="UP000077521">
    <property type="component" value="Unassembled WGS sequence"/>
</dbReference>
<accession>A0A177TY44</accession>
<proteinExistence type="predicted"/>
<evidence type="ECO:0000313" key="2">
    <source>
        <dbReference type="Proteomes" id="UP000077521"/>
    </source>
</evidence>
<keyword evidence="2" id="KW-1185">Reference proteome</keyword>